<comment type="caution">
    <text evidence="1">The sequence shown here is derived from an EMBL/GenBank/DDBJ whole genome shotgun (WGS) entry which is preliminary data.</text>
</comment>
<protein>
    <submittedName>
        <fullName evidence="1">Uncharacterized protein</fullName>
    </submittedName>
</protein>
<sequence length="106" mass="10985">MKPALDRLHANHRSIRATQALHPTAAVGRSVVHGTVAATPRAAAAAVAAMRNFYIPPRPGPPASPRIFSCGRVAFGELPRSSRPHPAPTAAAAPAAAAVLEARHIH</sequence>
<dbReference type="Proteomes" id="UP001165080">
    <property type="component" value="Unassembled WGS sequence"/>
</dbReference>
<evidence type="ECO:0000313" key="1">
    <source>
        <dbReference type="EMBL" id="GLC52643.1"/>
    </source>
</evidence>
<gene>
    <name evidence="1" type="primary">PLESTBF000328</name>
    <name evidence="1" type="ORF">PLESTB_000652600</name>
</gene>
<evidence type="ECO:0000313" key="2">
    <source>
        <dbReference type="Proteomes" id="UP001165080"/>
    </source>
</evidence>
<keyword evidence="2" id="KW-1185">Reference proteome</keyword>
<organism evidence="1 2">
    <name type="scientific">Pleodorina starrii</name>
    <dbReference type="NCBI Taxonomy" id="330485"/>
    <lineage>
        <taxon>Eukaryota</taxon>
        <taxon>Viridiplantae</taxon>
        <taxon>Chlorophyta</taxon>
        <taxon>core chlorophytes</taxon>
        <taxon>Chlorophyceae</taxon>
        <taxon>CS clade</taxon>
        <taxon>Chlamydomonadales</taxon>
        <taxon>Volvocaceae</taxon>
        <taxon>Pleodorina</taxon>
    </lineage>
</organism>
<reference evidence="1 2" key="1">
    <citation type="journal article" date="2023" name="Commun. Biol.">
        <title>Reorganization of the ancestral sex-determining regions during the evolution of trioecy in Pleodorina starrii.</title>
        <authorList>
            <person name="Takahashi K."/>
            <person name="Suzuki S."/>
            <person name="Kawai-Toyooka H."/>
            <person name="Yamamoto K."/>
            <person name="Hamaji T."/>
            <person name="Ootsuki R."/>
            <person name="Yamaguchi H."/>
            <person name="Kawachi M."/>
            <person name="Higashiyama T."/>
            <person name="Nozaki H."/>
        </authorList>
    </citation>
    <scope>NUCLEOTIDE SEQUENCE [LARGE SCALE GENOMIC DNA]</scope>
    <source>
        <strain evidence="1 2">NIES-4479</strain>
    </source>
</reference>
<dbReference type="EMBL" id="BRXU01000006">
    <property type="protein sequence ID" value="GLC52643.1"/>
    <property type="molecule type" value="Genomic_DNA"/>
</dbReference>
<name>A0A9W6BIW1_9CHLO</name>
<dbReference type="AlphaFoldDB" id="A0A9W6BIW1"/>
<accession>A0A9W6BIW1</accession>
<proteinExistence type="predicted"/>